<evidence type="ECO:0000259" key="8">
    <source>
        <dbReference type="PROSITE" id="PS51740"/>
    </source>
</evidence>
<dbReference type="STRING" id="1797513.A2782_00250"/>
<dbReference type="InterPro" id="IPR007159">
    <property type="entry name" value="SpoVT-AbrB_dom"/>
</dbReference>
<dbReference type="InterPro" id="IPR038619">
    <property type="entry name" value="MraZ_sf"/>
</dbReference>
<reference evidence="9 10" key="1">
    <citation type="journal article" date="2016" name="Nat. Commun.">
        <title>Thousands of microbial genomes shed light on interconnected biogeochemical processes in an aquifer system.</title>
        <authorList>
            <person name="Anantharaman K."/>
            <person name="Brown C.T."/>
            <person name="Hug L.A."/>
            <person name="Sharon I."/>
            <person name="Castelle C.J."/>
            <person name="Probst A.J."/>
            <person name="Thomas B.C."/>
            <person name="Singh A."/>
            <person name="Wilkins M.J."/>
            <person name="Karaoz U."/>
            <person name="Brodie E.L."/>
            <person name="Williams K.H."/>
            <person name="Hubbard S.S."/>
            <person name="Banfield J.F."/>
        </authorList>
    </citation>
    <scope>NUCLEOTIDE SEQUENCE [LARGE SCALE GENOMIC DNA]</scope>
</reference>
<evidence type="ECO:0000256" key="7">
    <source>
        <dbReference type="HAMAP-Rule" id="MF_01008"/>
    </source>
</evidence>
<dbReference type="AlphaFoldDB" id="A0A1G1V1P5"/>
<dbReference type="GO" id="GO:2000143">
    <property type="term" value="P:negative regulation of DNA-templated transcription initiation"/>
    <property type="evidence" value="ECO:0007669"/>
    <property type="project" value="TreeGrafter"/>
</dbReference>
<evidence type="ECO:0000256" key="2">
    <source>
        <dbReference type="ARBA" id="ARBA00022490"/>
    </source>
</evidence>
<dbReference type="EMBL" id="MHBW01000012">
    <property type="protein sequence ID" value="OGY09310.1"/>
    <property type="molecule type" value="Genomic_DNA"/>
</dbReference>
<keyword evidence="4 7" id="KW-0805">Transcription regulation</keyword>
<dbReference type="GO" id="GO:0000976">
    <property type="term" value="F:transcription cis-regulatory region binding"/>
    <property type="evidence" value="ECO:0007669"/>
    <property type="project" value="TreeGrafter"/>
</dbReference>
<evidence type="ECO:0000256" key="1">
    <source>
        <dbReference type="ARBA" id="ARBA00013860"/>
    </source>
</evidence>
<dbReference type="PANTHER" id="PTHR34701">
    <property type="entry name" value="TRANSCRIPTIONAL REGULATOR MRAZ"/>
    <property type="match status" value="1"/>
</dbReference>
<comment type="subunit">
    <text evidence="7">Forms oligomers.</text>
</comment>
<accession>A0A1G1V1P5</accession>
<evidence type="ECO:0000313" key="10">
    <source>
        <dbReference type="Proteomes" id="UP000177967"/>
    </source>
</evidence>
<dbReference type="HAMAP" id="MF_01008">
    <property type="entry name" value="MraZ"/>
    <property type="match status" value="1"/>
</dbReference>
<comment type="caution">
    <text evidence="9">The sequence shown here is derived from an EMBL/GenBank/DDBJ whole genome shotgun (WGS) entry which is preliminary data.</text>
</comment>
<dbReference type="InterPro" id="IPR037914">
    <property type="entry name" value="SpoVT-AbrB_sf"/>
</dbReference>
<dbReference type="Gene3D" id="3.40.1550.20">
    <property type="entry name" value="Transcriptional regulator MraZ domain"/>
    <property type="match status" value="1"/>
</dbReference>
<dbReference type="GO" id="GO:0009295">
    <property type="term" value="C:nucleoid"/>
    <property type="evidence" value="ECO:0007669"/>
    <property type="project" value="UniProtKB-SubCell"/>
</dbReference>
<comment type="similarity">
    <text evidence="7">Belongs to the MraZ family.</text>
</comment>
<dbReference type="CDD" id="cd16321">
    <property type="entry name" value="MraZ_C"/>
    <property type="match status" value="1"/>
</dbReference>
<dbReference type="InterPro" id="IPR003444">
    <property type="entry name" value="MraZ"/>
</dbReference>
<gene>
    <name evidence="7" type="primary">mraZ</name>
    <name evidence="9" type="ORF">A2782_00250</name>
</gene>
<proteinExistence type="inferred from homology"/>
<dbReference type="PROSITE" id="PS51740">
    <property type="entry name" value="SPOVT_ABRB"/>
    <property type="match status" value="1"/>
</dbReference>
<dbReference type="Proteomes" id="UP000177967">
    <property type="component" value="Unassembled WGS sequence"/>
</dbReference>
<dbReference type="InterPro" id="IPR035642">
    <property type="entry name" value="MraZ_N"/>
</dbReference>
<dbReference type="GO" id="GO:0005737">
    <property type="term" value="C:cytoplasm"/>
    <property type="evidence" value="ECO:0007669"/>
    <property type="project" value="UniProtKB-UniRule"/>
</dbReference>
<organism evidence="9 10">
    <name type="scientific">Candidatus Blackburnbacteria bacterium RIFCSPHIGHO2_01_FULL_43_15b</name>
    <dbReference type="NCBI Taxonomy" id="1797513"/>
    <lineage>
        <taxon>Bacteria</taxon>
        <taxon>Candidatus Blackburniibacteriota</taxon>
    </lineage>
</organism>
<evidence type="ECO:0000256" key="5">
    <source>
        <dbReference type="ARBA" id="ARBA00023125"/>
    </source>
</evidence>
<comment type="subcellular location">
    <subcellularLocation>
        <location evidence="7">Cytoplasm</location>
        <location evidence="7">Nucleoid</location>
    </subcellularLocation>
</comment>
<evidence type="ECO:0000256" key="4">
    <source>
        <dbReference type="ARBA" id="ARBA00023015"/>
    </source>
</evidence>
<sequence length="145" mass="16885">MLLGQYIQKIDQKGRTILPAKIKKEIGQKVILSRWYENSLAIFEGVAWNKIIQEATLGLSVSEAARDTQRFLLGGAYEVELDDKGRFLIPYILREFGKFSVEIIFLGLGNRVEIWDRKLWEEREEKITKEAEKLLERAQGVYNEH</sequence>
<name>A0A1G1V1P5_9BACT</name>
<dbReference type="PANTHER" id="PTHR34701:SF1">
    <property type="entry name" value="TRANSCRIPTIONAL REGULATOR MRAZ"/>
    <property type="match status" value="1"/>
</dbReference>
<keyword evidence="2 7" id="KW-0963">Cytoplasm</keyword>
<dbReference type="CDD" id="cd16320">
    <property type="entry name" value="MraZ_N"/>
    <property type="match status" value="1"/>
</dbReference>
<dbReference type="SUPFAM" id="SSF89447">
    <property type="entry name" value="AbrB/MazE/MraZ-like"/>
    <property type="match status" value="1"/>
</dbReference>
<protein>
    <recommendedName>
        <fullName evidence="1 7">Transcriptional regulator MraZ</fullName>
    </recommendedName>
</protein>
<evidence type="ECO:0000256" key="3">
    <source>
        <dbReference type="ARBA" id="ARBA00022737"/>
    </source>
</evidence>
<evidence type="ECO:0000313" key="9">
    <source>
        <dbReference type="EMBL" id="OGY09310.1"/>
    </source>
</evidence>
<feature type="domain" description="SpoVT-AbrB" evidence="8">
    <location>
        <begin position="76"/>
        <end position="119"/>
    </location>
</feature>
<keyword evidence="6 7" id="KW-0804">Transcription</keyword>
<keyword evidence="3" id="KW-0677">Repeat</keyword>
<dbReference type="InterPro" id="IPR020603">
    <property type="entry name" value="MraZ_dom"/>
</dbReference>
<keyword evidence="5 7" id="KW-0238">DNA-binding</keyword>
<evidence type="ECO:0000256" key="6">
    <source>
        <dbReference type="ARBA" id="ARBA00023163"/>
    </source>
</evidence>
<dbReference type="Pfam" id="PF02381">
    <property type="entry name" value="MraZ"/>
    <property type="match status" value="2"/>
</dbReference>
<dbReference type="InterPro" id="IPR035644">
    <property type="entry name" value="MraZ_C"/>
</dbReference>
<dbReference type="GO" id="GO:0003700">
    <property type="term" value="F:DNA-binding transcription factor activity"/>
    <property type="evidence" value="ECO:0007669"/>
    <property type="project" value="UniProtKB-UniRule"/>
</dbReference>